<dbReference type="Pfam" id="PF17917">
    <property type="entry name" value="RT_RNaseH"/>
    <property type="match status" value="1"/>
</dbReference>
<reference evidence="11" key="1">
    <citation type="submission" date="2023-08" db="EMBL/GenBank/DDBJ databases">
        <title>A de novo genome assembly of Solanum verrucosum Schlechtendal, a Mexican diploid species geographically isolated from the other diploid A-genome species in potato relatives.</title>
        <authorList>
            <person name="Hosaka K."/>
        </authorList>
    </citation>
    <scope>NUCLEOTIDE SEQUENCE</scope>
    <source>
        <tissue evidence="11">Young leaves</tissue>
    </source>
</reference>
<dbReference type="InterPro" id="IPR000477">
    <property type="entry name" value="RT_dom"/>
</dbReference>
<gene>
    <name evidence="11" type="ORF">MTR67_039774</name>
</gene>
<dbReference type="CDD" id="cd01647">
    <property type="entry name" value="RT_LTR"/>
    <property type="match status" value="1"/>
</dbReference>
<dbReference type="GO" id="GO:0003964">
    <property type="term" value="F:RNA-directed DNA polymerase activity"/>
    <property type="evidence" value="ECO:0007669"/>
    <property type="project" value="UniProtKB-KW"/>
</dbReference>
<keyword evidence="3" id="KW-0540">Nuclease</keyword>
<evidence type="ECO:0000313" key="12">
    <source>
        <dbReference type="Proteomes" id="UP001234989"/>
    </source>
</evidence>
<evidence type="ECO:0000259" key="9">
    <source>
        <dbReference type="Pfam" id="PF17917"/>
    </source>
</evidence>
<keyword evidence="12" id="KW-1185">Reference proteome</keyword>
<keyword evidence="7" id="KW-0812">Transmembrane</keyword>
<dbReference type="Pfam" id="PF00078">
    <property type="entry name" value="RVT_1"/>
    <property type="match status" value="1"/>
</dbReference>
<dbReference type="InterPro" id="IPR041373">
    <property type="entry name" value="RT_RNaseH"/>
</dbReference>
<feature type="domain" description="Reverse transcriptase" evidence="8">
    <location>
        <begin position="128"/>
        <end position="287"/>
    </location>
</feature>
<dbReference type="InterPro" id="IPR041588">
    <property type="entry name" value="Integrase_H2C2"/>
</dbReference>
<evidence type="ECO:0000256" key="7">
    <source>
        <dbReference type="SAM" id="Phobius"/>
    </source>
</evidence>
<dbReference type="InterPro" id="IPR043502">
    <property type="entry name" value="DNA/RNA_pol_sf"/>
</dbReference>
<organism evidence="11 12">
    <name type="scientific">Solanum verrucosum</name>
    <dbReference type="NCBI Taxonomy" id="315347"/>
    <lineage>
        <taxon>Eukaryota</taxon>
        <taxon>Viridiplantae</taxon>
        <taxon>Streptophyta</taxon>
        <taxon>Embryophyta</taxon>
        <taxon>Tracheophyta</taxon>
        <taxon>Spermatophyta</taxon>
        <taxon>Magnoliopsida</taxon>
        <taxon>eudicotyledons</taxon>
        <taxon>Gunneridae</taxon>
        <taxon>Pentapetalae</taxon>
        <taxon>asterids</taxon>
        <taxon>lamiids</taxon>
        <taxon>Solanales</taxon>
        <taxon>Solanaceae</taxon>
        <taxon>Solanoideae</taxon>
        <taxon>Solaneae</taxon>
        <taxon>Solanum</taxon>
    </lineage>
</organism>
<keyword evidence="4" id="KW-0255">Endonuclease</keyword>
<dbReference type="FunFam" id="3.30.70.270:FF:000020">
    <property type="entry name" value="Transposon Tf2-6 polyprotein-like Protein"/>
    <property type="match status" value="1"/>
</dbReference>
<evidence type="ECO:0000256" key="4">
    <source>
        <dbReference type="ARBA" id="ARBA00022759"/>
    </source>
</evidence>
<evidence type="ECO:0000256" key="3">
    <source>
        <dbReference type="ARBA" id="ARBA00022722"/>
    </source>
</evidence>
<dbReference type="GO" id="GO:0016787">
    <property type="term" value="F:hydrolase activity"/>
    <property type="evidence" value="ECO:0007669"/>
    <property type="project" value="UniProtKB-KW"/>
</dbReference>
<keyword evidence="2" id="KW-0548">Nucleotidyltransferase</keyword>
<dbReference type="CDD" id="cd09274">
    <property type="entry name" value="RNase_HI_RT_Ty3"/>
    <property type="match status" value="1"/>
</dbReference>
<dbReference type="Gene3D" id="3.30.70.270">
    <property type="match status" value="2"/>
</dbReference>
<dbReference type="Gene3D" id="1.10.340.70">
    <property type="match status" value="1"/>
</dbReference>
<evidence type="ECO:0000259" key="10">
    <source>
        <dbReference type="Pfam" id="PF17921"/>
    </source>
</evidence>
<dbReference type="PANTHER" id="PTHR37984:SF5">
    <property type="entry name" value="PROTEIN NYNRIN-LIKE"/>
    <property type="match status" value="1"/>
</dbReference>
<feature type="domain" description="Reverse transcriptase RNase H-like" evidence="9">
    <location>
        <begin position="379"/>
        <end position="475"/>
    </location>
</feature>
<dbReference type="Gene3D" id="3.10.20.370">
    <property type="match status" value="1"/>
</dbReference>
<dbReference type="InterPro" id="IPR043128">
    <property type="entry name" value="Rev_trsase/Diguanyl_cyclase"/>
</dbReference>
<keyword evidence="6" id="KW-0695">RNA-directed DNA polymerase</keyword>
<dbReference type="PANTHER" id="PTHR37984">
    <property type="entry name" value="PROTEIN CBG26694"/>
    <property type="match status" value="1"/>
</dbReference>
<accession>A0AAF0UIC9</accession>
<feature type="domain" description="Integrase zinc-binding" evidence="10">
    <location>
        <begin position="566"/>
        <end position="621"/>
    </location>
</feature>
<protein>
    <recommendedName>
        <fullName evidence="13">Reverse transcriptase</fullName>
    </recommendedName>
</protein>
<evidence type="ECO:0000313" key="11">
    <source>
        <dbReference type="EMBL" id="WMV46389.1"/>
    </source>
</evidence>
<dbReference type="GO" id="GO:0004519">
    <property type="term" value="F:endonuclease activity"/>
    <property type="evidence" value="ECO:0007669"/>
    <property type="project" value="UniProtKB-KW"/>
</dbReference>
<sequence length="666" mass="76834">EKLEWEVVYKLKQAKIISSIRASELVEQGCLGYLAHIRDVEVESPYIESILVVSEFREVFSNDLSGMPPNRDIDFCIDLEPGTRPISIPPYLMAPAELRELKAQIQELLDKGFISPSASPWGAPALFVKKNDGSMRMCIDYRQLNRVTIRNNYPFPRIDDIFDQLQGASVFSKIDLRSGYHQLKIMPEDVPRMAFRTRYGHYEFLVMFFGLINVPATFMSLMNRVFKPFLNLFVIVFIDDILVYSKSEGEHADHLCIVLGVLGKQKLYAKFSKCEFWLTSGAFLGHVVLKEGVMVDPQKIEAVKNWVRLSSVMEVRSFVGFATYYHRFVKNFASIATHLTNLTKKEIPYEWTKKCEESFQKLKTFLTTAPILALSVEGKYFIVYCDTSHSGLFVVLIQDKNVKAYVSRQLKVHERNYPTHDLELAAVVFALKIWRHYLYGVKCEVFTDHRSLQHVFTQNDLNLRQRRWMELLKDFDVTIQYHPGKTNAVAHAFSRKALGISERDGVLASIEVRSTFIEKIKAKQFEDENLNELKKKTAIGKAQETTLDAEGVLSFKGRICVPRVDDLIQKLLTESHGSQYSIHPGVTKMYRDLKQIYWWPGMKRDIAEFVAKCQNCQQVKYEHRRPAGLLQRMPIPEWKLEMIAMDFVVGLPKTLGNFDSIWVVVD</sequence>
<evidence type="ECO:0000259" key="8">
    <source>
        <dbReference type="Pfam" id="PF00078"/>
    </source>
</evidence>
<feature type="non-terminal residue" evidence="11">
    <location>
        <position position="1"/>
    </location>
</feature>
<evidence type="ECO:0000256" key="6">
    <source>
        <dbReference type="ARBA" id="ARBA00022918"/>
    </source>
</evidence>
<dbReference type="EMBL" id="CP133620">
    <property type="protein sequence ID" value="WMV46389.1"/>
    <property type="molecule type" value="Genomic_DNA"/>
</dbReference>
<dbReference type="AlphaFoldDB" id="A0AAF0UIC9"/>
<dbReference type="Pfam" id="PF17921">
    <property type="entry name" value="Integrase_H2C2"/>
    <property type="match status" value="1"/>
</dbReference>
<dbReference type="InterPro" id="IPR050951">
    <property type="entry name" value="Retrovirus_Pol_polyprotein"/>
</dbReference>
<dbReference type="Gene3D" id="3.10.10.10">
    <property type="entry name" value="HIV Type 1 Reverse Transcriptase, subunit A, domain 1"/>
    <property type="match status" value="1"/>
</dbReference>
<dbReference type="SUPFAM" id="SSF56672">
    <property type="entry name" value="DNA/RNA polymerases"/>
    <property type="match status" value="1"/>
</dbReference>
<keyword evidence="5" id="KW-0378">Hydrolase</keyword>
<evidence type="ECO:0008006" key="13">
    <source>
        <dbReference type="Google" id="ProtNLM"/>
    </source>
</evidence>
<proteinExistence type="predicted"/>
<dbReference type="Proteomes" id="UP001234989">
    <property type="component" value="Chromosome 9"/>
</dbReference>
<evidence type="ECO:0000256" key="2">
    <source>
        <dbReference type="ARBA" id="ARBA00022695"/>
    </source>
</evidence>
<keyword evidence="7" id="KW-1133">Transmembrane helix</keyword>
<evidence type="ECO:0000256" key="1">
    <source>
        <dbReference type="ARBA" id="ARBA00022679"/>
    </source>
</evidence>
<keyword evidence="1" id="KW-0808">Transferase</keyword>
<evidence type="ECO:0000256" key="5">
    <source>
        <dbReference type="ARBA" id="ARBA00022801"/>
    </source>
</evidence>
<feature type="transmembrane region" description="Helical" evidence="7">
    <location>
        <begin position="202"/>
        <end position="222"/>
    </location>
</feature>
<name>A0AAF0UIC9_SOLVR</name>
<keyword evidence="7" id="KW-0472">Membrane</keyword>